<gene>
    <name evidence="1" type="ORF">GMC65_09100</name>
</gene>
<proteinExistence type="predicted"/>
<dbReference type="Proteomes" id="UP000439678">
    <property type="component" value="Unassembled WGS sequence"/>
</dbReference>
<accession>A0A6A8UFU0</accession>
<reference evidence="1 2" key="1">
    <citation type="journal article" date="2019" name="Nat. Med.">
        <title>A library of human gut bacterial isolates paired with longitudinal multiomics data enables mechanistic microbiome research.</title>
        <authorList>
            <person name="Poyet M."/>
            <person name="Groussin M."/>
            <person name="Gibbons S.M."/>
            <person name="Avila-Pacheco J."/>
            <person name="Jiang X."/>
            <person name="Kearney S.M."/>
            <person name="Perrotta A.R."/>
            <person name="Berdy B."/>
            <person name="Zhao S."/>
            <person name="Lieberman T.D."/>
            <person name="Swanson P.K."/>
            <person name="Smith M."/>
            <person name="Roesemann S."/>
            <person name="Alexander J.E."/>
            <person name="Rich S.A."/>
            <person name="Livny J."/>
            <person name="Vlamakis H."/>
            <person name="Clish C."/>
            <person name="Bullock K."/>
            <person name="Deik A."/>
            <person name="Scott J."/>
            <person name="Pierce K.A."/>
            <person name="Xavier R.J."/>
            <person name="Alm E.J."/>
        </authorList>
    </citation>
    <scope>NUCLEOTIDE SEQUENCE [LARGE SCALE GENOMIC DNA]</scope>
    <source>
        <strain evidence="1 2">BIOML-A4</strain>
    </source>
</reference>
<name>A0A6A8UFU0_STRSL</name>
<sequence>MTFFVMLLMSKKTLKEKHMKALKLIREDGYENVHYASLGEQKFKTLVVADRKDEQEQWFEQPEIECVPEEVSDIIRNYTLPYIDLGNTEDEYLLEQATNKVVSVVVENVLETQPFIPRNRNGRPIGEGVAFCDMLVGRVQNGELAGTTVYIKQTESGFRQPKDFFKMVGRIFPCKLTEIHIQTIDNYKLTINNPSNYVVEGSIELAEWLTNYQLLQQIEKSKDNSSRNRDRKNILERTHEGIVSAVINNGSNAGIMVMTKKLQTVFIPKHRVSYECDSSFVNLDEVVSVFDRVEFKITGANTQKPSPNQRERHIIHDYIRIEGDMKVLEEAPQDALIEMIDDKKVIGRLFKVRFISFDPQSLHTVELVDFPGIKIKMKDSGSLNRVPFKQGDEISVVILDAHYRWVDANSRGRRVAKKTEEVSSNSQNTEEKKCLFRIKSRFNSFYPNRVNSKILSTFFTS</sequence>
<dbReference type="EMBL" id="WMYO01000009">
    <property type="protein sequence ID" value="MTR28497.1"/>
    <property type="molecule type" value="Genomic_DNA"/>
</dbReference>
<protein>
    <submittedName>
        <fullName evidence="1">Uncharacterized protein</fullName>
    </submittedName>
</protein>
<dbReference type="AlphaFoldDB" id="A0A6A8UFU0"/>
<comment type="caution">
    <text evidence="1">The sequence shown here is derived from an EMBL/GenBank/DDBJ whole genome shotgun (WGS) entry which is preliminary data.</text>
</comment>
<evidence type="ECO:0000313" key="2">
    <source>
        <dbReference type="Proteomes" id="UP000439678"/>
    </source>
</evidence>
<evidence type="ECO:0000313" key="1">
    <source>
        <dbReference type="EMBL" id="MTR28497.1"/>
    </source>
</evidence>
<organism evidence="1 2">
    <name type="scientific">Streptococcus salivarius</name>
    <dbReference type="NCBI Taxonomy" id="1304"/>
    <lineage>
        <taxon>Bacteria</taxon>
        <taxon>Bacillati</taxon>
        <taxon>Bacillota</taxon>
        <taxon>Bacilli</taxon>
        <taxon>Lactobacillales</taxon>
        <taxon>Streptococcaceae</taxon>
        <taxon>Streptococcus</taxon>
    </lineage>
</organism>